<dbReference type="EMBL" id="JAUSSW010000001">
    <property type="protein sequence ID" value="MDQ0100471.1"/>
    <property type="molecule type" value="Genomic_DNA"/>
</dbReference>
<sequence>MNETTPKQADTRMMAWETEDGDFVIWGTHSPAVASVKVRQFLRENLAADDVEELMPSWADIRNGRQYWGAPEAPDVEGPWDESIYAPNHDGFIPWAGWSPYLVVTV</sequence>
<proteinExistence type="predicted"/>
<protein>
    <submittedName>
        <fullName evidence="1">Uncharacterized protein</fullName>
    </submittedName>
</protein>
<dbReference type="Proteomes" id="UP001244563">
    <property type="component" value="Unassembled WGS sequence"/>
</dbReference>
<evidence type="ECO:0000313" key="2">
    <source>
        <dbReference type="Proteomes" id="UP001244563"/>
    </source>
</evidence>
<organism evidence="1 2">
    <name type="scientific">Paenarthrobacter nicotinovorans</name>
    <name type="common">Arthrobacter nicotinovorans</name>
    <dbReference type="NCBI Taxonomy" id="29320"/>
    <lineage>
        <taxon>Bacteria</taxon>
        <taxon>Bacillati</taxon>
        <taxon>Actinomycetota</taxon>
        <taxon>Actinomycetes</taxon>
        <taxon>Micrococcales</taxon>
        <taxon>Micrococcaceae</taxon>
        <taxon>Paenarthrobacter</taxon>
    </lineage>
</organism>
<comment type="caution">
    <text evidence="1">The sequence shown here is derived from an EMBL/GenBank/DDBJ whole genome shotgun (WGS) entry which is preliminary data.</text>
</comment>
<accession>A0ABT9TFP8</accession>
<gene>
    <name evidence="1" type="ORF">J2T10_000090</name>
</gene>
<evidence type="ECO:0000313" key="1">
    <source>
        <dbReference type="EMBL" id="MDQ0100471.1"/>
    </source>
</evidence>
<name>A0ABT9TFP8_PAENI</name>
<keyword evidence="2" id="KW-1185">Reference proteome</keyword>
<reference evidence="1 2" key="1">
    <citation type="submission" date="2023-07" db="EMBL/GenBank/DDBJ databases">
        <title>Sorghum-associated microbial communities from plants grown in Nebraska, USA.</title>
        <authorList>
            <person name="Schachtman D."/>
        </authorList>
    </citation>
    <scope>NUCLEOTIDE SEQUENCE [LARGE SCALE GENOMIC DNA]</scope>
    <source>
        <strain evidence="1 2">CC523</strain>
    </source>
</reference>
<dbReference type="RefSeq" id="WP_306876552.1">
    <property type="nucleotide sequence ID" value="NZ_JAUSSW010000001.1"/>
</dbReference>